<evidence type="ECO:0000313" key="6">
    <source>
        <dbReference type="Proteomes" id="UP001596002"/>
    </source>
</evidence>
<comment type="caution">
    <text evidence="5">The sequence shown here is derived from an EMBL/GenBank/DDBJ whole genome shotgun (WGS) entry which is preliminary data.</text>
</comment>
<name>A0ABV9Q3E3_9BACL</name>
<dbReference type="InterPro" id="IPR028082">
    <property type="entry name" value="Peripla_BP_I"/>
</dbReference>
<evidence type="ECO:0000256" key="3">
    <source>
        <dbReference type="ARBA" id="ARBA00023163"/>
    </source>
</evidence>
<dbReference type="Proteomes" id="UP001596002">
    <property type="component" value="Unassembled WGS sequence"/>
</dbReference>
<dbReference type="Pfam" id="PF00356">
    <property type="entry name" value="LacI"/>
    <property type="match status" value="1"/>
</dbReference>
<dbReference type="CDD" id="cd01392">
    <property type="entry name" value="HTH_LacI"/>
    <property type="match status" value="1"/>
</dbReference>
<gene>
    <name evidence="5" type="ORF">ACFO8Q_16900</name>
</gene>
<dbReference type="PROSITE" id="PS50932">
    <property type="entry name" value="HTH_LACI_2"/>
    <property type="match status" value="1"/>
</dbReference>
<dbReference type="SMART" id="SM00354">
    <property type="entry name" value="HTH_LACI"/>
    <property type="match status" value="1"/>
</dbReference>
<dbReference type="InterPro" id="IPR001761">
    <property type="entry name" value="Peripla_BP/Lac1_sug-bd_dom"/>
</dbReference>
<feature type="domain" description="HTH lacI-type" evidence="4">
    <location>
        <begin position="3"/>
        <end position="57"/>
    </location>
</feature>
<organism evidence="5 6">
    <name type="scientific">Effusibacillus consociatus</name>
    <dbReference type="NCBI Taxonomy" id="1117041"/>
    <lineage>
        <taxon>Bacteria</taxon>
        <taxon>Bacillati</taxon>
        <taxon>Bacillota</taxon>
        <taxon>Bacilli</taxon>
        <taxon>Bacillales</taxon>
        <taxon>Alicyclobacillaceae</taxon>
        <taxon>Effusibacillus</taxon>
    </lineage>
</organism>
<keyword evidence="3" id="KW-0804">Transcription</keyword>
<dbReference type="InterPro" id="IPR000843">
    <property type="entry name" value="HTH_LacI"/>
</dbReference>
<protein>
    <submittedName>
        <fullName evidence="5">LacI family DNA-binding transcriptional regulator</fullName>
    </submittedName>
</protein>
<evidence type="ECO:0000256" key="1">
    <source>
        <dbReference type="ARBA" id="ARBA00023015"/>
    </source>
</evidence>
<reference evidence="6" key="1">
    <citation type="journal article" date="2019" name="Int. J. Syst. Evol. Microbiol.">
        <title>The Global Catalogue of Microorganisms (GCM) 10K type strain sequencing project: providing services to taxonomists for standard genome sequencing and annotation.</title>
        <authorList>
            <consortium name="The Broad Institute Genomics Platform"/>
            <consortium name="The Broad Institute Genome Sequencing Center for Infectious Disease"/>
            <person name="Wu L."/>
            <person name="Ma J."/>
        </authorList>
    </citation>
    <scope>NUCLEOTIDE SEQUENCE [LARGE SCALE GENOMIC DNA]</scope>
    <source>
        <strain evidence="6">WYCCWR 12678</strain>
    </source>
</reference>
<dbReference type="SUPFAM" id="SSF53822">
    <property type="entry name" value="Periplasmic binding protein-like I"/>
    <property type="match status" value="1"/>
</dbReference>
<keyword evidence="6" id="KW-1185">Reference proteome</keyword>
<dbReference type="EMBL" id="JBHSHC010000115">
    <property type="protein sequence ID" value="MFC4769016.1"/>
    <property type="molecule type" value="Genomic_DNA"/>
</dbReference>
<evidence type="ECO:0000259" key="4">
    <source>
        <dbReference type="PROSITE" id="PS50932"/>
    </source>
</evidence>
<dbReference type="Gene3D" id="1.10.260.40">
    <property type="entry name" value="lambda repressor-like DNA-binding domains"/>
    <property type="match status" value="1"/>
</dbReference>
<sequence>MKPTIRDVARLAKVSITTVSRVMNNPELVAPDKRESVLTAIEKLKYQPNALARGLIHKRTQTLGVLIPDISNVFMAELIRGMEDAARENLFNLIICNTDIDKERMISYLQVLNEKQVDGIVFVSEPVYPDYYEVFKRYDIPLVLAATHSLEYEIPSVMINNEQAGYDAVEYLIRQGHEKIGIISGSSIEPISSIPRTQGFMRGLRSYGLKADFEKCVEYGGYLFQDGYEAMSRLIKKFPDLTAVFAVADEMALGAISYLQENGIRVPDEISVMGFDNTRLATMTWPKLTTVAQPIYEMGYRALNKLIDLIEYGTVDELRTYLPHEIIERESVRRRV</sequence>
<proteinExistence type="predicted"/>
<dbReference type="InterPro" id="IPR010982">
    <property type="entry name" value="Lambda_DNA-bd_dom_sf"/>
</dbReference>
<dbReference type="CDD" id="cd19975">
    <property type="entry name" value="PBP1_CcpA-like"/>
    <property type="match status" value="1"/>
</dbReference>
<keyword evidence="2 5" id="KW-0238">DNA-binding</keyword>
<dbReference type="SUPFAM" id="SSF47413">
    <property type="entry name" value="lambda repressor-like DNA-binding domains"/>
    <property type="match status" value="1"/>
</dbReference>
<accession>A0ABV9Q3E3</accession>
<dbReference type="PRINTS" id="PR00036">
    <property type="entry name" value="HTHLACI"/>
</dbReference>
<evidence type="ECO:0000313" key="5">
    <source>
        <dbReference type="EMBL" id="MFC4769016.1"/>
    </source>
</evidence>
<dbReference type="GO" id="GO:0003677">
    <property type="term" value="F:DNA binding"/>
    <property type="evidence" value="ECO:0007669"/>
    <property type="project" value="UniProtKB-KW"/>
</dbReference>
<evidence type="ECO:0000256" key="2">
    <source>
        <dbReference type="ARBA" id="ARBA00023125"/>
    </source>
</evidence>
<dbReference type="PROSITE" id="PS00356">
    <property type="entry name" value="HTH_LACI_1"/>
    <property type="match status" value="1"/>
</dbReference>
<dbReference type="RefSeq" id="WP_380027056.1">
    <property type="nucleotide sequence ID" value="NZ_JBHSHC010000115.1"/>
</dbReference>
<dbReference type="PANTHER" id="PTHR30146">
    <property type="entry name" value="LACI-RELATED TRANSCRIPTIONAL REPRESSOR"/>
    <property type="match status" value="1"/>
</dbReference>
<dbReference type="PANTHER" id="PTHR30146:SF149">
    <property type="entry name" value="HTH-TYPE TRANSCRIPTIONAL REGULATOR EBGR"/>
    <property type="match status" value="1"/>
</dbReference>
<dbReference type="Pfam" id="PF00532">
    <property type="entry name" value="Peripla_BP_1"/>
    <property type="match status" value="1"/>
</dbReference>
<keyword evidence="1" id="KW-0805">Transcription regulation</keyword>
<dbReference type="Gene3D" id="3.40.50.2300">
    <property type="match status" value="2"/>
</dbReference>